<dbReference type="InterPro" id="IPR020946">
    <property type="entry name" value="Flavin_mOase-like"/>
</dbReference>
<dbReference type="EC" id="1.-.-.-" evidence="6"/>
<dbReference type="InterPro" id="IPR050346">
    <property type="entry name" value="FMO-like"/>
</dbReference>
<dbReference type="Proteomes" id="UP000236161">
    <property type="component" value="Unassembled WGS sequence"/>
</dbReference>
<dbReference type="EMBL" id="KZ454132">
    <property type="protein sequence ID" value="PKA46486.1"/>
    <property type="molecule type" value="Genomic_DNA"/>
</dbReference>
<proteinExistence type="inferred from homology"/>
<evidence type="ECO:0000313" key="7">
    <source>
        <dbReference type="EMBL" id="PKA46486.1"/>
    </source>
</evidence>
<name>A0A2H9ZT74_9ASPA</name>
<dbReference type="FunFam" id="3.50.50.60:FF:000099">
    <property type="entry name" value="Flavin-containing monooxygenase"/>
    <property type="match status" value="1"/>
</dbReference>
<dbReference type="PRINTS" id="PR00370">
    <property type="entry name" value="FMOXYGENASE"/>
</dbReference>
<gene>
    <name evidence="7" type="ORF">AXF42_Ash012619</name>
</gene>
<comment type="similarity">
    <text evidence="1 6">Belongs to the FMO family.</text>
</comment>
<dbReference type="AlphaFoldDB" id="A0A2H9ZT74"/>
<dbReference type="PANTHER" id="PTHR23023">
    <property type="entry name" value="DIMETHYLANILINE MONOOXYGENASE"/>
    <property type="match status" value="1"/>
</dbReference>
<evidence type="ECO:0000256" key="2">
    <source>
        <dbReference type="ARBA" id="ARBA00022630"/>
    </source>
</evidence>
<dbReference type="InterPro" id="IPR000960">
    <property type="entry name" value="Flavin_mOase"/>
</dbReference>
<dbReference type="PIRSF" id="PIRSF000332">
    <property type="entry name" value="FMO"/>
    <property type="match status" value="1"/>
</dbReference>
<dbReference type="GO" id="GO:0050661">
    <property type="term" value="F:NADP binding"/>
    <property type="evidence" value="ECO:0007669"/>
    <property type="project" value="InterPro"/>
</dbReference>
<comment type="cofactor">
    <cofactor evidence="6">
        <name>FAD</name>
        <dbReference type="ChEBI" id="CHEBI:57692"/>
    </cofactor>
</comment>
<dbReference type="Pfam" id="PF00743">
    <property type="entry name" value="FMO-like"/>
    <property type="match status" value="2"/>
</dbReference>
<accession>A0A2H9ZT74</accession>
<dbReference type="SUPFAM" id="SSF51905">
    <property type="entry name" value="FAD/NAD(P)-binding domain"/>
    <property type="match status" value="2"/>
</dbReference>
<dbReference type="OrthoDB" id="66881at2759"/>
<evidence type="ECO:0000256" key="5">
    <source>
        <dbReference type="ARBA" id="ARBA00023002"/>
    </source>
</evidence>
<dbReference type="GO" id="GO:0004499">
    <property type="term" value="F:N,N-dimethylaniline monooxygenase activity"/>
    <property type="evidence" value="ECO:0007669"/>
    <property type="project" value="InterPro"/>
</dbReference>
<reference evidence="7 8" key="1">
    <citation type="journal article" date="2017" name="Nature">
        <title>The Apostasia genome and the evolution of orchids.</title>
        <authorList>
            <person name="Zhang G.Q."/>
            <person name="Liu K.W."/>
            <person name="Li Z."/>
            <person name="Lohaus R."/>
            <person name="Hsiao Y.Y."/>
            <person name="Niu S.C."/>
            <person name="Wang J.Y."/>
            <person name="Lin Y.C."/>
            <person name="Xu Q."/>
            <person name="Chen L.J."/>
            <person name="Yoshida K."/>
            <person name="Fujiwara S."/>
            <person name="Wang Z.W."/>
            <person name="Zhang Y.Q."/>
            <person name="Mitsuda N."/>
            <person name="Wang M."/>
            <person name="Liu G.H."/>
            <person name="Pecoraro L."/>
            <person name="Huang H.X."/>
            <person name="Xiao X.J."/>
            <person name="Lin M."/>
            <person name="Wu X.Y."/>
            <person name="Wu W.L."/>
            <person name="Chen Y.Y."/>
            <person name="Chang S.B."/>
            <person name="Sakamoto S."/>
            <person name="Ohme-Takagi M."/>
            <person name="Yagi M."/>
            <person name="Zeng S.J."/>
            <person name="Shen C.Y."/>
            <person name="Yeh C.M."/>
            <person name="Luo Y.B."/>
            <person name="Tsai W.C."/>
            <person name="Van de Peer Y."/>
            <person name="Liu Z.J."/>
        </authorList>
    </citation>
    <scope>NUCLEOTIDE SEQUENCE [LARGE SCALE GENOMIC DNA]</scope>
    <source>
        <strain evidence="8">cv. Shenzhen</strain>
        <tissue evidence="7">Stem</tissue>
    </source>
</reference>
<dbReference type="InterPro" id="IPR036188">
    <property type="entry name" value="FAD/NAD-bd_sf"/>
</dbReference>
<keyword evidence="2 6" id="KW-0285">Flavoprotein</keyword>
<sequence>MPSSPLPAPSSTAHFLIDRAHMIRRRIAVIGAGAAGLAAALELRREGHGVVVFERAGRLGGTWVYSPAIDSDPLGTNPKREVVHSSLYESLRTNLPRECMGFFSYPFAAVADASERDSRRFPGHREVLRYLEEFATDFDLHRLVRLRTEVLRVEMEEDGGWALWTRRIGGGGAADEREIYDGVVVCNGHFTEPRVAEIPGIEAWPGEQIHSHNYRIPDPFHDKVVVIIGSSASAVDISRDIVGYAKEVHIASRSECAGAPMKEPGYDNLWLHSMIERVLSDGTVLFEDGSSAQVDVIIHCTGYKYTFPFLKTSGIVNVDDNRVGPLYKHVFPPQTAPFLSFIGLPWKVTLFPLFELQSKWVAGVLSGRISLPTPEEMMEDIKNFYSEMEQSGWPKRYTHNLANCRCKHMDWLASQCGFPPVEEWRHQMYDVSQKNRFLHPESFRDEWDDDDLVNQAHQDFKKLLISR</sequence>
<evidence type="ECO:0000256" key="4">
    <source>
        <dbReference type="ARBA" id="ARBA00022857"/>
    </source>
</evidence>
<keyword evidence="8" id="KW-1185">Reference proteome</keyword>
<dbReference type="GO" id="GO:0050660">
    <property type="term" value="F:flavin adenine dinucleotide binding"/>
    <property type="evidence" value="ECO:0007669"/>
    <property type="project" value="InterPro"/>
</dbReference>
<keyword evidence="3 6" id="KW-0274">FAD</keyword>
<keyword evidence="5 6" id="KW-0560">Oxidoreductase</keyword>
<organism evidence="7 8">
    <name type="scientific">Apostasia shenzhenica</name>
    <dbReference type="NCBI Taxonomy" id="1088818"/>
    <lineage>
        <taxon>Eukaryota</taxon>
        <taxon>Viridiplantae</taxon>
        <taxon>Streptophyta</taxon>
        <taxon>Embryophyta</taxon>
        <taxon>Tracheophyta</taxon>
        <taxon>Spermatophyta</taxon>
        <taxon>Magnoliopsida</taxon>
        <taxon>Liliopsida</taxon>
        <taxon>Asparagales</taxon>
        <taxon>Orchidaceae</taxon>
        <taxon>Apostasioideae</taxon>
        <taxon>Apostasia</taxon>
    </lineage>
</organism>
<evidence type="ECO:0000256" key="1">
    <source>
        <dbReference type="ARBA" id="ARBA00009183"/>
    </source>
</evidence>
<evidence type="ECO:0000313" key="8">
    <source>
        <dbReference type="Proteomes" id="UP000236161"/>
    </source>
</evidence>
<dbReference type="STRING" id="1088818.A0A2H9ZT74"/>
<evidence type="ECO:0000256" key="3">
    <source>
        <dbReference type="ARBA" id="ARBA00022827"/>
    </source>
</evidence>
<dbReference type="Gene3D" id="3.50.50.60">
    <property type="entry name" value="FAD/NAD(P)-binding domain"/>
    <property type="match status" value="2"/>
</dbReference>
<evidence type="ECO:0000256" key="6">
    <source>
        <dbReference type="RuleBase" id="RU361177"/>
    </source>
</evidence>
<protein>
    <recommendedName>
        <fullName evidence="6">Flavin-containing monooxygenase</fullName>
        <ecNumber evidence="6">1.-.-.-</ecNumber>
    </recommendedName>
</protein>
<keyword evidence="6 7" id="KW-0503">Monooxygenase</keyword>
<keyword evidence="4" id="KW-0521">NADP</keyword>